<dbReference type="InterPro" id="IPR036661">
    <property type="entry name" value="Luciferase-like_sf"/>
</dbReference>
<comment type="caution">
    <text evidence="6">The sequence shown here is derived from an EMBL/GenBank/DDBJ whole genome shotgun (WGS) entry which is preliminary data.</text>
</comment>
<evidence type="ECO:0000256" key="2">
    <source>
        <dbReference type="ARBA" id="ARBA00022643"/>
    </source>
</evidence>
<dbReference type="GO" id="GO:0008726">
    <property type="term" value="F:alkanesulfonate monooxygenase activity"/>
    <property type="evidence" value="ECO:0007669"/>
    <property type="project" value="TreeGrafter"/>
</dbReference>
<dbReference type="InterPro" id="IPR050172">
    <property type="entry name" value="SsuD_RutA_monooxygenase"/>
</dbReference>
<sequence>MPMVRPFRFAVQGTKAASGTVWRELARKAEDLGYSTLFVADHYLGPGPVARAASMPPQHLAPLAAMTAAAMVTTSLRVGCRVFCVDYHVPAVLVKEAATIDLLSDGRLEFGIGAGWNGAEYEAMGLAFGPAPRRIDKLVEVVALAKAHWSGEPIEIKGDHVNVSGYRGLPVPVQQPRPPIMIGGGKKRVLSFAAREADIVSISNVHFSPRNDDGLTPDEELARRVGFIRSAAPERVGELDIEGSPYFSEITTDKAAVFEKLAGWMKTTPDVTAAHPNVLVGTPDEMADQLLARREAFGINYVTIQSNQLESFAPIAARLAGK</sequence>
<protein>
    <submittedName>
        <fullName evidence="6">F420-dependent oxidoreductase</fullName>
    </submittedName>
</protein>
<dbReference type="GO" id="GO:0046306">
    <property type="term" value="P:alkanesulfonate catabolic process"/>
    <property type="evidence" value="ECO:0007669"/>
    <property type="project" value="TreeGrafter"/>
</dbReference>
<evidence type="ECO:0000313" key="6">
    <source>
        <dbReference type="EMBL" id="ONH30879.1"/>
    </source>
</evidence>
<dbReference type="InterPro" id="IPR019923">
    <property type="entry name" value="Lucif-like_OxRdtase_MSMEG_2516"/>
</dbReference>
<evidence type="ECO:0000256" key="4">
    <source>
        <dbReference type="ARBA" id="ARBA00023033"/>
    </source>
</evidence>
<evidence type="ECO:0000313" key="7">
    <source>
        <dbReference type="Proteomes" id="UP000188929"/>
    </source>
</evidence>
<dbReference type="SUPFAM" id="SSF51679">
    <property type="entry name" value="Bacterial luciferase-like"/>
    <property type="match status" value="1"/>
</dbReference>
<dbReference type="Proteomes" id="UP000188929">
    <property type="component" value="Unassembled WGS sequence"/>
</dbReference>
<gene>
    <name evidence="6" type="ORF">BL253_12355</name>
</gene>
<evidence type="ECO:0000259" key="5">
    <source>
        <dbReference type="Pfam" id="PF00296"/>
    </source>
</evidence>
<dbReference type="Gene3D" id="3.20.20.30">
    <property type="entry name" value="Luciferase-like domain"/>
    <property type="match status" value="1"/>
</dbReference>
<dbReference type="STRING" id="1834516.BL253_12355"/>
<evidence type="ECO:0000256" key="3">
    <source>
        <dbReference type="ARBA" id="ARBA00023002"/>
    </source>
</evidence>
<keyword evidence="2" id="KW-0288">FMN</keyword>
<dbReference type="PANTHER" id="PTHR42847:SF4">
    <property type="entry name" value="ALKANESULFONATE MONOOXYGENASE-RELATED"/>
    <property type="match status" value="1"/>
</dbReference>
<evidence type="ECO:0000256" key="1">
    <source>
        <dbReference type="ARBA" id="ARBA00022630"/>
    </source>
</evidence>
<dbReference type="AlphaFoldDB" id="A0A1V2IDD3"/>
<name>A0A1V2IDD3_9ACTN</name>
<feature type="domain" description="Luciferase-like" evidence="5">
    <location>
        <begin position="15"/>
        <end position="206"/>
    </location>
</feature>
<dbReference type="PANTHER" id="PTHR42847">
    <property type="entry name" value="ALKANESULFONATE MONOOXYGENASE"/>
    <property type="match status" value="1"/>
</dbReference>
<dbReference type="NCBIfam" id="TIGR03621">
    <property type="entry name" value="F420_MSMEG_2516"/>
    <property type="match status" value="1"/>
</dbReference>
<accession>A0A1V2IDD3</accession>
<keyword evidence="1" id="KW-0285">Flavoprotein</keyword>
<keyword evidence="7" id="KW-1185">Reference proteome</keyword>
<dbReference type="Pfam" id="PF00296">
    <property type="entry name" value="Bac_luciferase"/>
    <property type="match status" value="1"/>
</dbReference>
<organism evidence="6 7">
    <name type="scientific">Pseudofrankia asymbiotica</name>
    <dbReference type="NCBI Taxonomy" id="1834516"/>
    <lineage>
        <taxon>Bacteria</taxon>
        <taxon>Bacillati</taxon>
        <taxon>Actinomycetota</taxon>
        <taxon>Actinomycetes</taxon>
        <taxon>Frankiales</taxon>
        <taxon>Frankiaceae</taxon>
        <taxon>Pseudofrankia</taxon>
    </lineage>
</organism>
<dbReference type="EMBL" id="MOMC01000022">
    <property type="protein sequence ID" value="ONH30879.1"/>
    <property type="molecule type" value="Genomic_DNA"/>
</dbReference>
<reference evidence="7" key="1">
    <citation type="submission" date="2016-10" db="EMBL/GenBank/DDBJ databases">
        <title>Frankia sp. NRRL B-16386 Genome sequencing.</title>
        <authorList>
            <person name="Ghodhbane-Gtari F."/>
            <person name="Swanson E."/>
            <person name="Gueddou A."/>
            <person name="Hezbri K."/>
            <person name="Ktari K."/>
            <person name="Nouioui I."/>
            <person name="Morris K."/>
            <person name="Simpson S."/>
            <person name="Abebe-Akele F."/>
            <person name="Thomas K."/>
            <person name="Gtari M."/>
            <person name="Tisa L.S."/>
        </authorList>
    </citation>
    <scope>NUCLEOTIDE SEQUENCE [LARGE SCALE GENOMIC DNA]</scope>
    <source>
        <strain evidence="7">NRRL B-16386</strain>
    </source>
</reference>
<keyword evidence="4" id="KW-0503">Monooxygenase</keyword>
<proteinExistence type="predicted"/>
<keyword evidence="3" id="KW-0560">Oxidoreductase</keyword>
<dbReference type="InterPro" id="IPR011251">
    <property type="entry name" value="Luciferase-like_dom"/>
</dbReference>